<evidence type="ECO:0000313" key="4">
    <source>
        <dbReference type="Proteomes" id="UP000789524"/>
    </source>
</evidence>
<gene>
    <name evidence="3" type="ORF">DCHRY22_LOCUS10211</name>
</gene>
<keyword evidence="1" id="KW-0175">Coiled coil</keyword>
<dbReference type="PROSITE" id="PS50081">
    <property type="entry name" value="ZF_DAG_PE_2"/>
    <property type="match status" value="1"/>
</dbReference>
<dbReference type="Pfam" id="PF03372">
    <property type="entry name" value="Exo_endo_phos"/>
    <property type="match status" value="1"/>
</dbReference>
<dbReference type="GO" id="GO:0003824">
    <property type="term" value="F:catalytic activity"/>
    <property type="evidence" value="ECO:0007669"/>
    <property type="project" value="InterPro"/>
</dbReference>
<dbReference type="InterPro" id="IPR057251">
    <property type="entry name" value="FP_C"/>
</dbReference>
<name>A0A8J2W6P7_9NEOP</name>
<feature type="coiled-coil region" evidence="1">
    <location>
        <begin position="108"/>
        <end position="142"/>
    </location>
</feature>
<dbReference type="EMBL" id="CAKASE010000069">
    <property type="protein sequence ID" value="CAG9572883.1"/>
    <property type="molecule type" value="Genomic_DNA"/>
</dbReference>
<accession>A0A8J2W6P7</accession>
<dbReference type="PANTHER" id="PTHR46670">
    <property type="entry name" value="ENDO/EXONUCLEASE/PHOSPHATASE DOMAIN-CONTAINING PROTEIN"/>
    <property type="match status" value="1"/>
</dbReference>
<dbReference type="Gene3D" id="3.60.10.10">
    <property type="entry name" value="Endonuclease/exonuclease/phosphatase"/>
    <property type="match status" value="1"/>
</dbReference>
<comment type="caution">
    <text evidence="3">The sequence shown here is derived from an EMBL/GenBank/DDBJ whole genome shotgun (WGS) entry which is preliminary data.</text>
</comment>
<reference evidence="3" key="1">
    <citation type="submission" date="2021-09" db="EMBL/GenBank/DDBJ databases">
        <authorList>
            <person name="Martin H S."/>
        </authorList>
    </citation>
    <scope>NUCLEOTIDE SEQUENCE</scope>
</reference>
<dbReference type="AlphaFoldDB" id="A0A8J2W6P7"/>
<dbReference type="PANTHER" id="PTHR46670:SF3">
    <property type="entry name" value="ENDONUCLEASE_EXONUCLEASE_PHOSPHATASE DOMAIN-CONTAINING PROTEIN"/>
    <property type="match status" value="1"/>
</dbReference>
<evidence type="ECO:0000313" key="3">
    <source>
        <dbReference type="EMBL" id="CAG9572883.1"/>
    </source>
</evidence>
<dbReference type="InterPro" id="IPR005135">
    <property type="entry name" value="Endo/exonuclease/phosphatase"/>
</dbReference>
<proteinExistence type="predicted"/>
<evidence type="ECO:0000259" key="2">
    <source>
        <dbReference type="PROSITE" id="PS50081"/>
    </source>
</evidence>
<protein>
    <submittedName>
        <fullName evidence="3">(African queen) hypothetical protein</fullName>
    </submittedName>
</protein>
<dbReference type="InterPro" id="IPR002219">
    <property type="entry name" value="PKC_DAG/PE"/>
</dbReference>
<dbReference type="OrthoDB" id="416454at2759"/>
<dbReference type="SUPFAM" id="SSF56219">
    <property type="entry name" value="DNase I-like"/>
    <property type="match status" value="1"/>
</dbReference>
<dbReference type="Pfam" id="PF25298">
    <property type="entry name" value="Baculo_FP_2nd"/>
    <property type="match status" value="1"/>
</dbReference>
<feature type="domain" description="Phorbol-ester/DAG-type" evidence="2">
    <location>
        <begin position="1"/>
        <end position="46"/>
    </location>
</feature>
<dbReference type="Proteomes" id="UP000789524">
    <property type="component" value="Unassembled WGS sequence"/>
</dbReference>
<evidence type="ECO:0000256" key="1">
    <source>
        <dbReference type="SAM" id="Coils"/>
    </source>
</evidence>
<dbReference type="CDD" id="cd00029">
    <property type="entry name" value="C1"/>
    <property type="match status" value="1"/>
</dbReference>
<dbReference type="Gene3D" id="3.30.70.1820">
    <property type="entry name" value="L1 transposable element, RRM domain"/>
    <property type="match status" value="1"/>
</dbReference>
<sequence>MTNKCNHCGKYLAIIDGAKCTKCAMLFHRMCVNIKPGDPIPKKLLCNNCKVGTKRTINASTSSHPSPSSDIENAEENFIDANENNSEKSLAHEIRLLRLEFSSVTRELSRLSTTISEFNKRIDSVEQRLDNLEKNNHERNSGIVDRNTTEVIAQLRSELNDRDQENLLNDIEISGLEEKSGENSTNIVLLVAKKIGASLEERDIVSSERWGPRRIIADHSGQTRPRPIIVRLARRAVRDEMLRAARVRRGCDSSGIVESEAKRFYVNERLTPMNRHIFYKTRELGRRDGWRYIWTRGGRIYARRNGNSETRRIRTLEDTICQMNKSKKLRIGFLNPGSLGTGHDEFLYAMDRHNVDIMALNETWLREGEDARAPRIPGYSLRHVPRPTEMRTRGGGVGFYIKQGISARTLKHPDTIMIEQMWLSVNIRGKILIIGTAYRPPWLSTQTFIDAITDTYGALPYHDYILLVSDFNINLLDAGNASAAIFTDFLTYTNMKQYVTVPTHFTSHSETLLDLICSDTYVERVWVDYICNLSDHAFLSCELNIVKEKPVTKKMYSRRLDDIDLEQLKYYLTTLINWELVISDHDINKTVAAFNDSILWAGLKPLPLI</sequence>
<keyword evidence="4" id="KW-1185">Reference proteome</keyword>
<organism evidence="3 4">
    <name type="scientific">Danaus chrysippus</name>
    <name type="common">African queen</name>
    <dbReference type="NCBI Taxonomy" id="151541"/>
    <lineage>
        <taxon>Eukaryota</taxon>
        <taxon>Metazoa</taxon>
        <taxon>Ecdysozoa</taxon>
        <taxon>Arthropoda</taxon>
        <taxon>Hexapoda</taxon>
        <taxon>Insecta</taxon>
        <taxon>Pterygota</taxon>
        <taxon>Neoptera</taxon>
        <taxon>Endopterygota</taxon>
        <taxon>Lepidoptera</taxon>
        <taxon>Glossata</taxon>
        <taxon>Ditrysia</taxon>
        <taxon>Papilionoidea</taxon>
        <taxon>Nymphalidae</taxon>
        <taxon>Danainae</taxon>
        <taxon>Danaini</taxon>
        <taxon>Danaina</taxon>
        <taxon>Danaus</taxon>
        <taxon>Anosia</taxon>
    </lineage>
</organism>
<dbReference type="InterPro" id="IPR036691">
    <property type="entry name" value="Endo/exonu/phosph_ase_sf"/>
</dbReference>